<name>A0A9E7SU00_9CAUD</name>
<feature type="region of interest" description="Disordered" evidence="1">
    <location>
        <begin position="1"/>
        <end position="25"/>
    </location>
</feature>
<dbReference type="Proteomes" id="UP001057427">
    <property type="component" value="Segment"/>
</dbReference>
<gene>
    <name evidence="2" type="ORF">BAJUN_00150</name>
</gene>
<reference evidence="2" key="1">
    <citation type="submission" date="2022-05" db="EMBL/GenBank/DDBJ databases">
        <authorList>
            <person name="Friedrich I."/>
            <person name="Poehlein A."/>
            <person name="Schneider D."/>
            <person name="Hertel R."/>
            <person name="Daniel R."/>
        </authorList>
    </citation>
    <scope>NUCLEOTIDE SEQUENCE</scope>
</reference>
<dbReference type="EMBL" id="ON529858">
    <property type="protein sequence ID" value="UTC29645.1"/>
    <property type="molecule type" value="Genomic_DNA"/>
</dbReference>
<keyword evidence="3" id="KW-1185">Reference proteome</keyword>
<accession>A0A9E7SU00</accession>
<evidence type="ECO:0000313" key="2">
    <source>
        <dbReference type="EMBL" id="UTC29645.1"/>
    </source>
</evidence>
<organism evidence="2 3">
    <name type="scientific">Brevundimonas phage vB_BgoS-Bajun</name>
    <dbReference type="NCBI Taxonomy" id="2948594"/>
    <lineage>
        <taxon>Viruses</taxon>
        <taxon>Duplodnaviria</taxon>
        <taxon>Heunggongvirae</taxon>
        <taxon>Uroviricota</taxon>
        <taxon>Caudoviricetes</taxon>
        <taxon>Dolichocephalovirinae</taxon>
    </lineage>
</organism>
<feature type="compositionally biased region" description="Basic and acidic residues" evidence="1">
    <location>
        <begin position="1"/>
        <end position="16"/>
    </location>
</feature>
<evidence type="ECO:0000256" key="1">
    <source>
        <dbReference type="SAM" id="MobiDB-lite"/>
    </source>
</evidence>
<proteinExistence type="predicted"/>
<protein>
    <submittedName>
        <fullName evidence="2">Uncharacterized protein</fullName>
    </submittedName>
</protein>
<sequence length="107" mass="12186">MTDIPNKPKYDRDVKPPKRPRAKRTGIALDEDHRAKVREFMTLAEIERDSMGLPFPEGCDQLRYMNAVTGFCNGIGGAGWSRVRNMKDGSWRLWKRGQPDPARRGVG</sequence>
<evidence type="ECO:0000313" key="3">
    <source>
        <dbReference type="Proteomes" id="UP001057427"/>
    </source>
</evidence>